<feature type="compositionally biased region" description="Basic and acidic residues" evidence="1">
    <location>
        <begin position="180"/>
        <end position="195"/>
    </location>
</feature>
<feature type="region of interest" description="Disordered" evidence="1">
    <location>
        <begin position="1"/>
        <end position="36"/>
    </location>
</feature>
<dbReference type="RefSeq" id="XP_054936698.1">
    <property type="nucleotide sequence ID" value="XM_055080723.1"/>
</dbReference>
<feature type="region of interest" description="Disordered" evidence="1">
    <location>
        <begin position="180"/>
        <end position="338"/>
    </location>
</feature>
<sequence>MKRKFSEAGQRPSPRTVRCTGGRDICRPRAAVGPFPSPAAHALQVALPLTGALPPAASSSSGDPQRPPLTTVPGAGRAESVSTDLADGGVGQGSSRRGEPGRQASGSGFAGPAGQDAGTRCLHRRRARAEAPAHSTSGAVNDSWRAAQGSWGLRLAKRGVEEARPVASPFTLTFKLHNRRPDKDTVSDSTEEVRITPRSPAWASGFTATPATESGARGVWWGGDAPALGTHGFSWRGSSTGLSREEAVGQRSQTGQSSGGAAGAPCPQHVAGKWSLRSQHDGQHRAGRGRPGSSLWGAPHRRAGRGELRARETRGHQASGAPAAAGPLSPSPPWRWAGAASPQRWRILPEALTVLLRATEGRTAKPPPALRGARNERTRSSSPRTLPLGSGPTRTIQDGLISSLSFDSICSNLFPDKLIVSGSGWS</sequence>
<feature type="compositionally biased region" description="Basic and acidic residues" evidence="1">
    <location>
        <begin position="304"/>
        <end position="315"/>
    </location>
</feature>
<name>A0A9W2WC78_PHYMC</name>
<organism evidence="2 3">
    <name type="scientific">Physeter macrocephalus</name>
    <name type="common">Sperm whale</name>
    <name type="synonym">Physeter catodon</name>
    <dbReference type="NCBI Taxonomy" id="9755"/>
    <lineage>
        <taxon>Eukaryota</taxon>
        <taxon>Metazoa</taxon>
        <taxon>Chordata</taxon>
        <taxon>Craniata</taxon>
        <taxon>Vertebrata</taxon>
        <taxon>Euteleostomi</taxon>
        <taxon>Mammalia</taxon>
        <taxon>Eutheria</taxon>
        <taxon>Laurasiatheria</taxon>
        <taxon>Artiodactyla</taxon>
        <taxon>Whippomorpha</taxon>
        <taxon>Cetacea</taxon>
        <taxon>Odontoceti</taxon>
        <taxon>Physeteridae</taxon>
        <taxon>Physeter</taxon>
    </lineage>
</organism>
<proteinExistence type="predicted"/>
<evidence type="ECO:0000256" key="1">
    <source>
        <dbReference type="SAM" id="MobiDB-lite"/>
    </source>
</evidence>
<gene>
    <name evidence="3" type="primary">LOC114484429</name>
</gene>
<evidence type="ECO:0000313" key="3">
    <source>
        <dbReference type="RefSeq" id="XP_054936698.1"/>
    </source>
</evidence>
<feature type="compositionally biased region" description="Low complexity" evidence="1">
    <location>
        <begin position="318"/>
        <end position="328"/>
    </location>
</feature>
<evidence type="ECO:0000313" key="2">
    <source>
        <dbReference type="Proteomes" id="UP000248484"/>
    </source>
</evidence>
<dbReference type="AlphaFoldDB" id="A0A9W2WC78"/>
<dbReference type="Proteomes" id="UP000248484">
    <property type="component" value="Chromosome 19"/>
</dbReference>
<dbReference type="KEGG" id="pcad:114484429"/>
<feature type="region of interest" description="Disordered" evidence="1">
    <location>
        <begin position="52"/>
        <end position="142"/>
    </location>
</feature>
<protein>
    <recommendedName>
        <fullName evidence="4">Collagen alpha-1(I) chain-like</fullName>
    </recommendedName>
</protein>
<reference evidence="3" key="1">
    <citation type="submission" date="2025-08" db="UniProtKB">
        <authorList>
            <consortium name="RefSeq"/>
        </authorList>
    </citation>
    <scope>IDENTIFICATION</scope>
    <source>
        <tissue evidence="3">Muscle</tissue>
    </source>
</reference>
<keyword evidence="2" id="KW-1185">Reference proteome</keyword>
<feature type="region of interest" description="Disordered" evidence="1">
    <location>
        <begin position="361"/>
        <end position="393"/>
    </location>
</feature>
<feature type="compositionally biased region" description="Low complexity" evidence="1">
    <location>
        <begin position="52"/>
        <end position="64"/>
    </location>
</feature>
<dbReference type="GeneID" id="114484429"/>
<accession>A0A9W2WC78</accession>
<evidence type="ECO:0008006" key="4">
    <source>
        <dbReference type="Google" id="ProtNLM"/>
    </source>
</evidence>